<dbReference type="Gene3D" id="2.30.29.30">
    <property type="entry name" value="Pleckstrin-homology domain (PH domain)/Phosphotyrosine-binding domain (PTB)"/>
    <property type="match status" value="2"/>
</dbReference>
<dbReference type="SMART" id="SM00228">
    <property type="entry name" value="PDZ"/>
    <property type="match status" value="1"/>
</dbReference>
<sequence>MLSFYVLCFAESTKRNCVLKKDKDNFNKSGVNLFQKDNVLSVSGEEDKHDGIPSTEKIIKLDHQQNFCENLGKKIKDPEEKRLKIVTSVAVDNLKHSSPKIIFQQTQEPIFEDAQSSTFAITNVIKFNCIGSSIENHNHSGDNPNRKQDTINYNFSFGNAHSQDATFVIPARWENPTCCQDYFCNTNITLASLSPPTSYFSPQGTTMSNHTDFSSDQSWDIPPPNEFADMIQDNSLEELTEDLASFNIDRPTDSSSCEQQSNFHCTHEMEMYDQISGCLEYLDEGEDTHMASHFFDQLSESDNFEPSFMRLSLPISRSSFTMDFINKHEQIACFRNNSVSTFQHTRPIKRKRRQTYPGTSESALCTMQEDLLPFREFFSSGTISSLTMQSLPLQAEKLATFCQGDGSLSLFGTDVKQNSIYDGCFEAILGNANYQTDGQHNFNQFCTETLEKTAEVAFGNIESQQQAKNPSQTSDVGECLYNPRPLKVRDPGEPAEQSGVAESHFEEELLELGCPSAGLVTGKHTQTALIIQVIPPSPCGSDDTRKEGSPKCVRNRLSSSKVKRKQASQDSAISALPNSALTVTFGSDRRTLHIKDNLDLTSKVTDVSLVSERGDLGSPEMKEIKKEVQRMSLAVGHSFSRPALSHCTDETIQSCSDREQVGIEDPECSVNTTLSHANDSRMDQETEGRRKQVCKTEKLEKHNVVKASLEPKELLKPTIHQDSDSSGSDHWAVRRKLFKENRQWSSAGGGSITSDITEDSVSDDTHSMDMTVRDIEERGFYTATFHYTAWTYRGDDSTSGLTSGTSDTSLGTKPRPVSIRERTVKISKGMGEYPWGFRIQFSKPIVVTEVDTNGAAEEAGLIVGDYLLAVNGTDVTSIPHSEAAELARQGPDILTLTIGSDIARSPNTPRPACRGYLHKRTQSGFIKGWRKRWFVLTHDCCLHYFGHKRDEGRRVALSTLKLEGAEVGADVSLGKPFVIRCCPQTADRVYFLCATSNQEMKRWLEAMVNATQPVTQNHVWVDVTRHNSNLPPLAVKNPECLGLLYEIDKNKDMSRQLYCILKDGCLYFYNNIRSTHALGGLYLHGYMVREQLMGSKKSTIELKPPSDEFKTHYLSAENPNENKRWIEAMKVSINKWQPLHWAMQSYTNQAPEETKM</sequence>
<dbReference type="PROSITE" id="PS50106">
    <property type="entry name" value="PDZ"/>
    <property type="match status" value="1"/>
</dbReference>
<protein>
    <submittedName>
        <fullName evidence="4">Pleckstrin y domain-containing family A member 5</fullName>
    </submittedName>
</protein>
<feature type="compositionally biased region" description="Low complexity" evidence="1">
    <location>
        <begin position="797"/>
        <end position="812"/>
    </location>
</feature>
<dbReference type="InterPro" id="IPR011993">
    <property type="entry name" value="PH-like_dom_sf"/>
</dbReference>
<feature type="domain" description="PDZ" evidence="3">
    <location>
        <begin position="823"/>
        <end position="898"/>
    </location>
</feature>
<evidence type="ECO:0000259" key="2">
    <source>
        <dbReference type="PROSITE" id="PS50003"/>
    </source>
</evidence>
<dbReference type="Proteomes" id="UP001174136">
    <property type="component" value="Unassembled WGS sequence"/>
</dbReference>
<evidence type="ECO:0000259" key="3">
    <source>
        <dbReference type="PROSITE" id="PS50106"/>
    </source>
</evidence>
<dbReference type="EMBL" id="JAOPHQ010004845">
    <property type="protein sequence ID" value="KAK0137870.1"/>
    <property type="molecule type" value="Genomic_DNA"/>
</dbReference>
<gene>
    <name evidence="4" type="primary">PLEKHA5_1</name>
    <name evidence="4" type="ORF">N1851_025916</name>
</gene>
<reference evidence="4" key="1">
    <citation type="journal article" date="2023" name="Front. Mar. Sci.">
        <title>A new Merluccius polli reference genome to investigate the effects of global change in West African waters.</title>
        <authorList>
            <person name="Mateo J.L."/>
            <person name="Blanco-Fernandez C."/>
            <person name="Garcia-Vazquez E."/>
            <person name="Machado-Schiaffino G."/>
        </authorList>
    </citation>
    <scope>NUCLEOTIDE SEQUENCE</scope>
    <source>
        <strain evidence="4">C29</strain>
        <tissue evidence="4">Fin</tissue>
    </source>
</reference>
<feature type="region of interest" description="Disordered" evidence="1">
    <location>
        <begin position="670"/>
        <end position="691"/>
    </location>
</feature>
<keyword evidence="5" id="KW-1185">Reference proteome</keyword>
<feature type="compositionally biased region" description="Basic and acidic residues" evidence="1">
    <location>
        <begin position="678"/>
        <end position="691"/>
    </location>
</feature>
<feature type="domain" description="PH" evidence="2">
    <location>
        <begin position="1037"/>
        <end position="1134"/>
    </location>
</feature>
<dbReference type="Pfam" id="PF00169">
    <property type="entry name" value="PH"/>
    <property type="match status" value="2"/>
</dbReference>
<dbReference type="SMART" id="SM00233">
    <property type="entry name" value="PH"/>
    <property type="match status" value="2"/>
</dbReference>
<feature type="domain" description="PH" evidence="2">
    <location>
        <begin position="910"/>
        <end position="1012"/>
    </location>
</feature>
<dbReference type="Gene3D" id="2.30.42.10">
    <property type="match status" value="1"/>
</dbReference>
<dbReference type="PANTHER" id="PTHR12752">
    <property type="entry name" value="PHOSPHOINOSITOL 3-PHOSPHATE-BINDING PROTEIN"/>
    <property type="match status" value="1"/>
</dbReference>
<dbReference type="InterPro" id="IPR001849">
    <property type="entry name" value="PH_domain"/>
</dbReference>
<dbReference type="PROSITE" id="PS50003">
    <property type="entry name" value="PH_DOMAIN"/>
    <property type="match status" value="2"/>
</dbReference>
<dbReference type="Pfam" id="PF00595">
    <property type="entry name" value="PDZ"/>
    <property type="match status" value="1"/>
</dbReference>
<evidence type="ECO:0000256" key="1">
    <source>
        <dbReference type="SAM" id="MobiDB-lite"/>
    </source>
</evidence>
<dbReference type="SUPFAM" id="SSF50729">
    <property type="entry name" value="PH domain-like"/>
    <property type="match status" value="2"/>
</dbReference>
<dbReference type="AlphaFoldDB" id="A0AA47NUI9"/>
<feature type="region of interest" description="Disordered" evidence="1">
    <location>
        <begin position="744"/>
        <end position="764"/>
    </location>
</feature>
<dbReference type="SUPFAM" id="SSF50156">
    <property type="entry name" value="PDZ domain-like"/>
    <property type="match status" value="1"/>
</dbReference>
<feature type="region of interest" description="Disordered" evidence="1">
    <location>
        <begin position="535"/>
        <end position="571"/>
    </location>
</feature>
<evidence type="ECO:0000313" key="4">
    <source>
        <dbReference type="EMBL" id="KAK0137870.1"/>
    </source>
</evidence>
<organism evidence="4 5">
    <name type="scientific">Merluccius polli</name>
    <name type="common">Benguela hake</name>
    <name type="synonym">Merluccius cadenati</name>
    <dbReference type="NCBI Taxonomy" id="89951"/>
    <lineage>
        <taxon>Eukaryota</taxon>
        <taxon>Metazoa</taxon>
        <taxon>Chordata</taxon>
        <taxon>Craniata</taxon>
        <taxon>Vertebrata</taxon>
        <taxon>Euteleostomi</taxon>
        <taxon>Actinopterygii</taxon>
        <taxon>Neopterygii</taxon>
        <taxon>Teleostei</taxon>
        <taxon>Neoteleostei</taxon>
        <taxon>Acanthomorphata</taxon>
        <taxon>Zeiogadaria</taxon>
        <taxon>Gadariae</taxon>
        <taxon>Gadiformes</taxon>
        <taxon>Gadoidei</taxon>
        <taxon>Merlucciidae</taxon>
        <taxon>Merluccius</taxon>
    </lineage>
</organism>
<dbReference type="InterPro" id="IPR036034">
    <property type="entry name" value="PDZ_sf"/>
</dbReference>
<comment type="caution">
    <text evidence="4">The sequence shown here is derived from an EMBL/GenBank/DDBJ whole genome shotgun (WGS) entry which is preliminary data.</text>
</comment>
<evidence type="ECO:0000313" key="5">
    <source>
        <dbReference type="Proteomes" id="UP001174136"/>
    </source>
</evidence>
<feature type="region of interest" description="Disordered" evidence="1">
    <location>
        <begin position="796"/>
        <end position="815"/>
    </location>
</feature>
<dbReference type="CDD" id="cd00136">
    <property type="entry name" value="PDZ_canonical"/>
    <property type="match status" value="1"/>
</dbReference>
<name>A0AA47NUI9_MERPO</name>
<accession>A0AA47NUI9</accession>
<dbReference type="PANTHER" id="PTHR12752:SF2">
    <property type="entry name" value="PDZ AND PLECKSTRIN HOMOLOGY DOMAINS 1"/>
    <property type="match status" value="1"/>
</dbReference>
<dbReference type="InterPro" id="IPR001478">
    <property type="entry name" value="PDZ"/>
</dbReference>
<proteinExistence type="predicted"/>